<dbReference type="SUPFAM" id="SSF69786">
    <property type="entry name" value="YggU-like"/>
    <property type="match status" value="1"/>
</dbReference>
<accession>A0A1F8G3D6</accession>
<dbReference type="InterPro" id="IPR003746">
    <property type="entry name" value="DUF167"/>
</dbReference>
<proteinExistence type="inferred from homology"/>
<comment type="caution">
    <text evidence="2">The sequence shown here is derived from an EMBL/GenBank/DDBJ whole genome shotgun (WGS) entry which is preliminary data.</text>
</comment>
<evidence type="ECO:0000313" key="2">
    <source>
        <dbReference type="EMBL" id="OGN19853.1"/>
    </source>
</evidence>
<evidence type="ECO:0000313" key="3">
    <source>
        <dbReference type="Proteomes" id="UP000177478"/>
    </source>
</evidence>
<dbReference type="SMART" id="SM01152">
    <property type="entry name" value="DUF167"/>
    <property type="match status" value="1"/>
</dbReference>
<reference evidence="2 3" key="1">
    <citation type="journal article" date="2016" name="Nat. Commun.">
        <title>Thousands of microbial genomes shed light on interconnected biogeochemical processes in an aquifer system.</title>
        <authorList>
            <person name="Anantharaman K."/>
            <person name="Brown C.T."/>
            <person name="Hug L.A."/>
            <person name="Sharon I."/>
            <person name="Castelle C.J."/>
            <person name="Probst A.J."/>
            <person name="Thomas B.C."/>
            <person name="Singh A."/>
            <person name="Wilkins M.J."/>
            <person name="Karaoz U."/>
            <person name="Brodie E.L."/>
            <person name="Williams K.H."/>
            <person name="Hubbard S.S."/>
            <person name="Banfield J.F."/>
        </authorList>
    </citation>
    <scope>NUCLEOTIDE SEQUENCE [LARGE SCALE GENOMIC DNA]</scope>
</reference>
<gene>
    <name evidence="2" type="ORF">A3F25_02460</name>
</gene>
<dbReference type="Gene3D" id="3.30.1200.10">
    <property type="entry name" value="YggU-like"/>
    <property type="match status" value="1"/>
</dbReference>
<dbReference type="Pfam" id="PF02594">
    <property type="entry name" value="DUF167"/>
    <property type="match status" value="1"/>
</dbReference>
<dbReference type="InterPro" id="IPR036591">
    <property type="entry name" value="YggU-like_sf"/>
</dbReference>
<evidence type="ECO:0000256" key="1">
    <source>
        <dbReference type="ARBA" id="ARBA00010364"/>
    </source>
</evidence>
<organism evidence="2 3">
    <name type="scientific">Candidatus Yanofskybacteria bacterium RIFCSPHIGHO2_12_FULL_45_19b</name>
    <dbReference type="NCBI Taxonomy" id="1802689"/>
    <lineage>
        <taxon>Bacteria</taxon>
        <taxon>Candidatus Yanofskyibacteriota</taxon>
    </lineage>
</organism>
<dbReference type="AlphaFoldDB" id="A0A1F8G3D6"/>
<dbReference type="Proteomes" id="UP000177478">
    <property type="component" value="Unassembled WGS sequence"/>
</dbReference>
<sequence>MKLFIKVRPGARENKVQKVDEINFVISVTAQPEKDRANRAAVQALADYLNIPSTRIRISAGLTARHKIFEIL</sequence>
<dbReference type="NCBIfam" id="TIGR00251">
    <property type="entry name" value="DUF167 family protein"/>
    <property type="match status" value="1"/>
</dbReference>
<protein>
    <submittedName>
        <fullName evidence="2">Uncharacterized protein</fullName>
    </submittedName>
</protein>
<name>A0A1F8G3D6_9BACT</name>
<comment type="similarity">
    <text evidence="1">Belongs to the UPF0235 family.</text>
</comment>
<dbReference type="EMBL" id="MGKD01000011">
    <property type="protein sequence ID" value="OGN19853.1"/>
    <property type="molecule type" value="Genomic_DNA"/>
</dbReference>
<dbReference type="STRING" id="1802689.A3F25_02460"/>